<name>A0ABQ4UR35_9HYPH</name>
<comment type="caution">
    <text evidence="1">The sequence shown here is derived from an EMBL/GenBank/DDBJ whole genome shotgun (WGS) entry which is preliminary data.</text>
</comment>
<dbReference type="Proteomes" id="UP001055093">
    <property type="component" value="Unassembled WGS sequence"/>
</dbReference>
<proteinExistence type="predicted"/>
<sequence>MLGLLRNLRTYFVCRLVRHDVAAADKAQARGDVQQAARRLARADVRLKKACGLTGWSVDPGA</sequence>
<gene>
    <name evidence="1" type="ORF">BGCPKDLD_1239</name>
</gene>
<protein>
    <recommendedName>
        <fullName evidence="3">Transposase</fullName>
    </recommendedName>
</protein>
<evidence type="ECO:0000313" key="1">
    <source>
        <dbReference type="EMBL" id="GJE74668.1"/>
    </source>
</evidence>
<reference evidence="1" key="1">
    <citation type="journal article" date="2021" name="Front. Microbiol.">
        <title>Comprehensive Comparative Genomics and Phenotyping of Methylobacterium Species.</title>
        <authorList>
            <person name="Alessa O."/>
            <person name="Ogura Y."/>
            <person name="Fujitani Y."/>
            <person name="Takami H."/>
            <person name="Hayashi T."/>
            <person name="Sahin N."/>
            <person name="Tani A."/>
        </authorList>
    </citation>
    <scope>NUCLEOTIDE SEQUENCE</scope>
    <source>
        <strain evidence="1">DSM 14458</strain>
    </source>
</reference>
<organism evidence="1 2">
    <name type="scientific">Methylorubrum suomiense</name>
    <dbReference type="NCBI Taxonomy" id="144191"/>
    <lineage>
        <taxon>Bacteria</taxon>
        <taxon>Pseudomonadati</taxon>
        <taxon>Pseudomonadota</taxon>
        <taxon>Alphaproteobacteria</taxon>
        <taxon>Hyphomicrobiales</taxon>
        <taxon>Methylobacteriaceae</taxon>
        <taxon>Methylorubrum</taxon>
    </lineage>
</organism>
<keyword evidence="2" id="KW-1185">Reference proteome</keyword>
<evidence type="ECO:0008006" key="3">
    <source>
        <dbReference type="Google" id="ProtNLM"/>
    </source>
</evidence>
<evidence type="ECO:0000313" key="2">
    <source>
        <dbReference type="Proteomes" id="UP001055093"/>
    </source>
</evidence>
<accession>A0ABQ4UR35</accession>
<dbReference type="RefSeq" id="WP_171015558.1">
    <property type="nucleotide sequence ID" value="NZ_BPRE01000003.1"/>
</dbReference>
<reference evidence="1" key="2">
    <citation type="submission" date="2021-08" db="EMBL/GenBank/DDBJ databases">
        <authorList>
            <person name="Tani A."/>
            <person name="Ola A."/>
            <person name="Ogura Y."/>
            <person name="Katsura K."/>
            <person name="Hayashi T."/>
        </authorList>
    </citation>
    <scope>NUCLEOTIDE SEQUENCE</scope>
    <source>
        <strain evidence="1">DSM 14458</strain>
    </source>
</reference>
<dbReference type="EMBL" id="BPRE01000003">
    <property type="protein sequence ID" value="GJE74668.1"/>
    <property type="molecule type" value="Genomic_DNA"/>
</dbReference>